<dbReference type="GeneID" id="10328525"/>
<dbReference type="OrthoDB" id="11165at10239"/>
<organism evidence="1 2">
    <name type="scientific">Synechococcus phage Syn19</name>
    <dbReference type="NCBI Taxonomy" id="445684"/>
    <lineage>
        <taxon>Viruses</taxon>
        <taxon>Duplodnaviria</taxon>
        <taxon>Heunggongvirae</taxon>
        <taxon>Uroviricota</taxon>
        <taxon>Caudoviricetes</taxon>
        <taxon>Pantevenvirales</taxon>
        <taxon>Kyanoviridae</taxon>
        <taxon>Pontusvirus</taxon>
        <taxon>Pontusvirus syn19</taxon>
    </lineage>
</organism>
<sequence length="251" mass="29369">MTTTNPDIIVLDEEKWSQIKVWGRRIGDFLGLEVYELEDQYFDYIPQYINYLRFDYKTGTFGHKYWGEFRTERSEYGENEEGTTQKDKVSVDSTLQQKYTLPFMRQVITLAVQEVFEKRYQSLRATYSSLEDATWGDQLAESQAYLADSDHETKLIHRLAELRGLTTEQFAGKVVEKQGEWKEKLFDLAVAEQTLIVKLKAITNVADANVFLEDYFGISMSNQQCLNYGRCIENEDGLIVRKEPFKYGIRF</sequence>
<dbReference type="EMBL" id="GU071106">
    <property type="protein sequence ID" value="ADO99513.1"/>
    <property type="molecule type" value="Genomic_DNA"/>
</dbReference>
<dbReference type="Proteomes" id="UP000006535">
    <property type="component" value="Segment"/>
</dbReference>
<evidence type="ECO:0000313" key="1">
    <source>
        <dbReference type="EMBL" id="ADO99513.1"/>
    </source>
</evidence>
<accession>E3SQ09</accession>
<keyword evidence="2" id="KW-1185">Reference proteome</keyword>
<proteinExistence type="predicted"/>
<name>E3SQ09_9CAUD</name>
<dbReference type="RefSeq" id="YP_004323877.1">
    <property type="nucleotide sequence ID" value="NC_015286.1"/>
</dbReference>
<protein>
    <submittedName>
        <fullName evidence="1">Uncharacterized protein</fullName>
    </submittedName>
</protein>
<reference evidence="1 2" key="1">
    <citation type="journal article" date="2010" name="Environ. Microbiol.">
        <title>Genomic analysis of oceanic cyanobacterial myoviruses compared with T4-like myoviruses from diverse hosts and environments.</title>
        <authorList>
            <person name="Sullivan M.B."/>
            <person name="Huang K.H."/>
            <person name="Ignacio-Espinoza J.C."/>
            <person name="Berlin A.M."/>
            <person name="Kelly L."/>
            <person name="Weigele P.R."/>
            <person name="DeFrancesco A.S."/>
            <person name="Kern S.E."/>
            <person name="Thompson L.R."/>
            <person name="Young S."/>
            <person name="Yandava C."/>
            <person name="Fu R."/>
            <person name="Krastins B."/>
            <person name="Chase M."/>
            <person name="Sarracino D."/>
            <person name="Osburne M.S."/>
            <person name="Henn M.R."/>
            <person name="Chisholm S.W."/>
        </authorList>
    </citation>
    <scope>NUCLEOTIDE SEQUENCE [LARGE SCALE GENOMIC DNA]</scope>
    <source>
        <strain evidence="1">Syn19</strain>
    </source>
</reference>
<evidence type="ECO:0000313" key="2">
    <source>
        <dbReference type="Proteomes" id="UP000006535"/>
    </source>
</evidence>
<dbReference type="KEGG" id="vg:10328525"/>
<gene>
    <name evidence="1" type="ORF">Syn19_044</name>
</gene>